<reference evidence="1" key="2">
    <citation type="journal article" date="2015" name="Fish Shellfish Immunol.">
        <title>Early steps in the European eel (Anguilla anguilla)-Vibrio vulnificus interaction in the gills: Role of the RtxA13 toxin.</title>
        <authorList>
            <person name="Callol A."/>
            <person name="Pajuelo D."/>
            <person name="Ebbesson L."/>
            <person name="Teles M."/>
            <person name="MacKenzie S."/>
            <person name="Amaro C."/>
        </authorList>
    </citation>
    <scope>NUCLEOTIDE SEQUENCE</scope>
</reference>
<dbReference type="EMBL" id="GBXM01053419">
    <property type="protein sequence ID" value="JAH55158.1"/>
    <property type="molecule type" value="Transcribed_RNA"/>
</dbReference>
<organism evidence="1">
    <name type="scientific">Anguilla anguilla</name>
    <name type="common">European freshwater eel</name>
    <name type="synonym">Muraena anguilla</name>
    <dbReference type="NCBI Taxonomy" id="7936"/>
    <lineage>
        <taxon>Eukaryota</taxon>
        <taxon>Metazoa</taxon>
        <taxon>Chordata</taxon>
        <taxon>Craniata</taxon>
        <taxon>Vertebrata</taxon>
        <taxon>Euteleostomi</taxon>
        <taxon>Actinopterygii</taxon>
        <taxon>Neopterygii</taxon>
        <taxon>Teleostei</taxon>
        <taxon>Anguilliformes</taxon>
        <taxon>Anguillidae</taxon>
        <taxon>Anguilla</taxon>
    </lineage>
</organism>
<proteinExistence type="predicted"/>
<sequence>MYTVCDVHFALSTLLLSNFNTERLCCPVNTHSSSAPTINRLF</sequence>
<reference evidence="1" key="1">
    <citation type="submission" date="2014-11" db="EMBL/GenBank/DDBJ databases">
        <authorList>
            <person name="Amaro Gonzalez C."/>
        </authorList>
    </citation>
    <scope>NUCLEOTIDE SEQUENCE</scope>
</reference>
<dbReference type="AlphaFoldDB" id="A0A0E9TQZ3"/>
<name>A0A0E9TQZ3_ANGAN</name>
<evidence type="ECO:0000313" key="1">
    <source>
        <dbReference type="EMBL" id="JAH55158.1"/>
    </source>
</evidence>
<accession>A0A0E9TQZ3</accession>
<protein>
    <submittedName>
        <fullName evidence="1">Uncharacterized protein</fullName>
    </submittedName>
</protein>